<keyword evidence="6 16" id="KW-0560">Oxidoreductase</keyword>
<reference evidence="19 20" key="1">
    <citation type="submission" date="2015-02" db="EMBL/GenBank/DDBJ databases">
        <title>Draft Genome Sequences of Two Closely-Related Aflatoxigenic Aspergillus Species Obtained from the Cote d'Ivoire.</title>
        <authorList>
            <person name="Moore G.G."/>
            <person name="Beltz S.B."/>
            <person name="Mack B.M."/>
        </authorList>
    </citation>
    <scope>NUCLEOTIDE SEQUENCE [LARGE SCALE GENOMIC DNA]</scope>
    <source>
        <strain evidence="19 20">SRRC1432</strain>
    </source>
</reference>
<dbReference type="InterPro" id="IPR016452">
    <property type="entry name" value="Fas1/AflB-like"/>
</dbReference>
<dbReference type="GO" id="GO:0004321">
    <property type="term" value="F:fatty-acyl-CoA synthase activity"/>
    <property type="evidence" value="ECO:0007669"/>
    <property type="project" value="UniProtKB-EC"/>
</dbReference>
<dbReference type="Pfam" id="PF22235">
    <property type="entry name" value="FAS1_thioest_ins"/>
    <property type="match status" value="1"/>
</dbReference>
<evidence type="ECO:0000256" key="1">
    <source>
        <dbReference type="ARBA" id="ARBA00001055"/>
    </source>
</evidence>
<dbReference type="InterPro" id="IPR001227">
    <property type="entry name" value="Ac_transferase_dom_sf"/>
</dbReference>
<dbReference type="Gene3D" id="3.40.366.10">
    <property type="entry name" value="Malonyl-Coenzyme A Acyl Carrier Protein, domain 2"/>
    <property type="match status" value="3"/>
</dbReference>
<keyword evidence="9" id="KW-0511">Multifunctional enzyme</keyword>
<dbReference type="PANTHER" id="PTHR10982">
    <property type="entry name" value="MALONYL COA-ACYL CARRIER PROTEIN TRANSACYLASE"/>
    <property type="match status" value="1"/>
</dbReference>
<dbReference type="InterPro" id="IPR016035">
    <property type="entry name" value="Acyl_Trfase/lysoPLipase"/>
</dbReference>
<dbReference type="InterPro" id="IPR002539">
    <property type="entry name" value="MaoC-like_dom"/>
</dbReference>
<dbReference type="VEuPathDB" id="FungiDB:P175DRAFT_0435392"/>
<dbReference type="Gene3D" id="3.10.129.10">
    <property type="entry name" value="Hotdog Thioesterase"/>
    <property type="match status" value="1"/>
</dbReference>
<dbReference type="InterPro" id="IPR029069">
    <property type="entry name" value="HotDog_dom_sf"/>
</dbReference>
<dbReference type="GO" id="GO:0004318">
    <property type="term" value="F:enoyl-[acyl-carrier-protein] reductase (NADH) activity"/>
    <property type="evidence" value="ECO:0007669"/>
    <property type="project" value="UniProtKB-UniRule"/>
</dbReference>
<evidence type="ECO:0000256" key="6">
    <source>
        <dbReference type="ARBA" id="ARBA00023002"/>
    </source>
</evidence>
<evidence type="ECO:0000256" key="2">
    <source>
        <dbReference type="ARBA" id="ARBA00010009"/>
    </source>
</evidence>
<organism evidence="19 20">
    <name type="scientific">Aspergillus ochraceoroseus</name>
    <dbReference type="NCBI Taxonomy" id="138278"/>
    <lineage>
        <taxon>Eukaryota</taxon>
        <taxon>Fungi</taxon>
        <taxon>Dikarya</taxon>
        <taxon>Ascomycota</taxon>
        <taxon>Pezizomycotina</taxon>
        <taxon>Eurotiomycetes</taxon>
        <taxon>Eurotiomycetidae</taxon>
        <taxon>Eurotiales</taxon>
        <taxon>Aspergillaceae</taxon>
        <taxon>Aspergillus</taxon>
        <taxon>Aspergillus subgen. Nidulantes</taxon>
    </lineage>
</organism>
<evidence type="ECO:0000313" key="19">
    <source>
        <dbReference type="EMBL" id="KKK19632.1"/>
    </source>
</evidence>
<dbReference type="InterPro" id="IPR032088">
    <property type="entry name" value="SAT"/>
</dbReference>
<dbReference type="Pfam" id="PF13452">
    <property type="entry name" value="FAS1_DH_region"/>
    <property type="match status" value="1"/>
</dbReference>
<dbReference type="Gene3D" id="1.20.930.70">
    <property type="match status" value="1"/>
</dbReference>
<comment type="catalytic activity">
    <reaction evidence="13">
        <text>(9Z)-octadecenoyl-[ACP] + H2O = (9Z)-octadecenoate + holo-[ACP] + H(+)</text>
        <dbReference type="Rhea" id="RHEA:15057"/>
        <dbReference type="Rhea" id="RHEA-COMP:9685"/>
        <dbReference type="Rhea" id="RHEA-COMP:9924"/>
        <dbReference type="ChEBI" id="CHEBI:15377"/>
        <dbReference type="ChEBI" id="CHEBI:15378"/>
        <dbReference type="ChEBI" id="CHEBI:30823"/>
        <dbReference type="ChEBI" id="CHEBI:64479"/>
        <dbReference type="ChEBI" id="CHEBI:78783"/>
        <dbReference type="EC" id="3.1.2.14"/>
    </reaction>
</comment>
<dbReference type="InterPro" id="IPR040883">
    <property type="entry name" value="FAS_meander"/>
</dbReference>
<dbReference type="Gene3D" id="1.20.1050.120">
    <property type="match status" value="1"/>
</dbReference>
<keyword evidence="5 16" id="KW-0521">NADP</keyword>
<dbReference type="Gene3D" id="6.10.140.1400">
    <property type="match status" value="1"/>
</dbReference>
<dbReference type="SUPFAM" id="SSF52151">
    <property type="entry name" value="FabD/lysophospholipase-like"/>
    <property type="match status" value="2"/>
</dbReference>
<feature type="domain" description="Malonyl-CoA:ACP transacylase (MAT)" evidence="18">
    <location>
        <begin position="1690"/>
        <end position="1992"/>
    </location>
</feature>
<dbReference type="PANTHER" id="PTHR10982:SF21">
    <property type="entry name" value="FATTY ACID SYNTHASE SUBUNIT BETA"/>
    <property type="match status" value="1"/>
</dbReference>
<gene>
    <name evidence="19" type="ORF">AOCH_000898</name>
</gene>
<name>A0A0F8X7S0_9EURO</name>
<dbReference type="Pfam" id="PF00698">
    <property type="entry name" value="Acyl_transf_1"/>
    <property type="match status" value="1"/>
</dbReference>
<dbReference type="GO" id="GO:0016297">
    <property type="term" value="F:fatty acyl-[ACP] hydrolase activity"/>
    <property type="evidence" value="ECO:0007669"/>
    <property type="project" value="UniProtKB-EC"/>
</dbReference>
<dbReference type="SUPFAM" id="SSF54637">
    <property type="entry name" value="Thioesterase/thiol ester dehydrase-isomerase"/>
    <property type="match status" value="2"/>
</dbReference>
<keyword evidence="3 16" id="KW-0808">Transferase</keyword>
<keyword evidence="20" id="KW-1185">Reference proteome</keyword>
<dbReference type="GO" id="GO:0019171">
    <property type="term" value="F:(3R)-hydroxyacyl-[acyl-carrier-protein] dehydratase activity"/>
    <property type="evidence" value="ECO:0007669"/>
    <property type="project" value="UniProtKB-EC"/>
</dbReference>
<feature type="active site" description="For malonyltransferase activity" evidence="17">
    <location>
        <position position="1834"/>
    </location>
</feature>
<evidence type="ECO:0000256" key="12">
    <source>
        <dbReference type="ARBA" id="ARBA00048462"/>
    </source>
</evidence>
<comment type="catalytic activity">
    <reaction evidence="1">
        <text>a (3R)-hydroxyacyl-[ACP] = a (2E)-enoyl-[ACP] + H2O</text>
        <dbReference type="Rhea" id="RHEA:13097"/>
        <dbReference type="Rhea" id="RHEA-COMP:9925"/>
        <dbReference type="Rhea" id="RHEA-COMP:9945"/>
        <dbReference type="ChEBI" id="CHEBI:15377"/>
        <dbReference type="ChEBI" id="CHEBI:78784"/>
        <dbReference type="ChEBI" id="CHEBI:78827"/>
        <dbReference type="EC" id="4.2.1.59"/>
    </reaction>
</comment>
<dbReference type="Pfam" id="PF08354">
    <property type="entry name" value="Fas1-AflB-like_hel"/>
    <property type="match status" value="1"/>
</dbReference>
<evidence type="ECO:0000256" key="14">
    <source>
        <dbReference type="ARBA" id="ARBA00048572"/>
    </source>
</evidence>
<evidence type="ECO:0000256" key="17">
    <source>
        <dbReference type="PIRSR" id="PIRSR005562-1"/>
    </source>
</evidence>
<dbReference type="InterPro" id="IPR050830">
    <property type="entry name" value="Fungal_FAS"/>
</dbReference>
<keyword evidence="4 16" id="KW-0378">Hydrolase</keyword>
<evidence type="ECO:0000256" key="10">
    <source>
        <dbReference type="ARBA" id="ARBA00033756"/>
    </source>
</evidence>
<dbReference type="EMBL" id="JYKN01001613">
    <property type="protein sequence ID" value="KKK19632.1"/>
    <property type="molecule type" value="Genomic_DNA"/>
</dbReference>
<dbReference type="FunFam" id="3.40.366.10:FF:000006">
    <property type="entry name" value="Fatty acid synthase beta subunit dehydratase"/>
    <property type="match status" value="1"/>
</dbReference>
<dbReference type="SUPFAM" id="SSF51395">
    <property type="entry name" value="FMN-linked oxidoreductases"/>
    <property type="match status" value="1"/>
</dbReference>
<comment type="subunit">
    <text evidence="10">[Alpha(6)beta(6)] hexamers of two multifunctional subunits (alpha and beta).</text>
</comment>
<evidence type="ECO:0000256" key="9">
    <source>
        <dbReference type="ARBA" id="ARBA00023268"/>
    </source>
</evidence>
<dbReference type="GO" id="GO:0005835">
    <property type="term" value="C:fatty acid synthase complex"/>
    <property type="evidence" value="ECO:0007669"/>
    <property type="project" value="UniProtKB-UniRule"/>
</dbReference>
<dbReference type="InterPro" id="IPR003965">
    <property type="entry name" value="Fatty_acid_synthase"/>
</dbReference>
<dbReference type="InterPro" id="IPR013785">
    <property type="entry name" value="Aldolase_TIM"/>
</dbReference>
<keyword evidence="7 16" id="KW-0520">NAD</keyword>
<dbReference type="GO" id="GO:0004314">
    <property type="term" value="F:[acyl-carrier-protein] S-malonyltransferase activity"/>
    <property type="evidence" value="ECO:0007669"/>
    <property type="project" value="UniProtKB-EC"/>
</dbReference>
<evidence type="ECO:0000256" key="11">
    <source>
        <dbReference type="ARBA" id="ARBA00048237"/>
    </source>
</evidence>
<evidence type="ECO:0000256" key="3">
    <source>
        <dbReference type="ARBA" id="ARBA00022679"/>
    </source>
</evidence>
<evidence type="ECO:0000256" key="15">
    <source>
        <dbReference type="ARBA" id="ARBA00048835"/>
    </source>
</evidence>
<accession>A0A0F8X7S0</accession>
<sequence>MAQDEEPSAVSPDIAYPSTAIQNDMDMPFSSFSDYSPCSTDILHLRHKGMELSLPIPDIHFTLFELQKNAFLSSDWTEENWSSRLAMAFGFLEFLLSQDHISESAFACIRRAFECEFLGDEGEIHSLVVDLATSSDERERWLGIYYRLIEASGDSFQGSDVHMAQRLSALFERAKRVEFQFMAVFGGQGDSSRTCAQELAGLYRAYKPMLRHFIRVVGSDLQKLSARHEFSSYYKDWRLDLEEWVTNPSSIPSPNVIFPAPVSVPVIGALSLARYCVICHLMGISPGDLRSLFQGTTGHSQGILVALTIARSESWSSFYQNSQQAVQILFRLGWECHHAAPCSMVPAAHLSGLDEGTEPSYMLSVRGLEEGQMRAILDDLNASLTRDQWLYIALINSYDQVVIAGTVASLLHLDSYLTSLSGSEEGQTRVPASIRKPSIQKNFLSVSTTFHTSYLTQAAEAVKTHLSDFVIDPHHLGIPVYHPRTGQDLRQQTTNILPTVIDAIASELCDWPCALAGHDKLQRTPISHFIVFDRGSLGLLVKRVREGWGARVIQGGDLDSRDPELGTLRDLLAPKLLYTSSRIQGWGQRFQLRLTTADPVQLETRLGRLLGASPIMVAGMTPTTVNVGLVAAIMKAGYHAELAGGGFHVASQMEAAIDELVRRIPRGRGITCNLIYANPRAMAWQIPLIRRMVRAKVPIEGLTIGAGVPSLDVASDYIRTLGLRHIAFKPGSVSTIRAVVEIAKAHPEFPIILQWTGGRGGGHHSFEDFHAPIITTYPLIRQHSNIYLVAGSGLGNSQSIYPYLSGSWSAQMGHPPMPFDGILLGSRMMVAKEAGTSPAVRTIIGNVPGVPDHEWEKTYTGSAGGVISVKSEMGEPIHKIATRGVRFWAEMDKTVFNLPKDSRLAYLTNNRDSIIQRLNSDFAKPWFGRNTHGDVVNLEDMTYVEVLERMIELMYIHHSKRWIDPSYIDFTMEIATRWSERLPCTDNDCGDLPLELLTESPDSFLISFSNTFPTAEDQLNPEDGWFFLMQCKKPGRKPVNFIPALDEDFEYYFKKDSLWQSEDVDAVAGQDAERVCILHGPVAAQYSSDDGKSAKEILDSISAGVASLMQEKLCTHDFMCSPESGLVTPVSWSTTSLAGRDLIDEISSSFTSLSDAPDDDSFHSGGVSIGSSSGFPAWLHAILGNQSILQNHTRHRNPFRKVMQVTPEASIHLDRDRSEVHVVLQDPCGITSSIRAASPNGSDLRIDVYAPKKSDPLTLFYRFTQSCGVSGLSEVMEERNERIKAFYSRLWLGRDVDSNLCVPDTFHGTSMQLTKPLLDGLVQTMAPAFLNHRLMVTDSGILPISTGIIIAWEAIVQPLVLREIGGNLLRLVHCSNMFQYCHGANPLVVGDVVRSEAKVQSIYPDDAGTVVVIECCIIRSEKPVLTVTSTFIFRGPFCDWKNITAFRRVKEPERALDVSSRLDELVLLSREWFHLCNDSMSLVGKSVTFRIETLTKYGEDGARSIHVTGNALARLDGLKHQQVGVINFNCEQCSGNPVIDFLERRGRLSEAQTKFPTPGWSTRLSMEVRMPLNNQPYAELSKDYNPIHTSSIFASLADNHGTICHGMCTSAITERVLEYLVLEGNREHLRRFEARFTAMVMPGDELLIQLKHTGMIGGRMCFDIIAVRKKTDELVLEANAEVEQPNTAYLFTGQGSQSKGMGMDLYSKSPRARALWDGVDQHLFNAYGWSVLDIVRNNPKSLTIHFGGWKGRGIRQRYLDITRGVQLADGNLVQKPVLAELTPTSTSYTFTNPKGLLYSTQFAQPAILLFEAAAFAELRAQGYVCDRAVYAGHSLGEFGALSALSETIPTSALVELAFYRGVMMQGSVRKGDHHEGPTYGMMATNPKRVGNYFSHDALSFIVQTVASMSNELLEIVNLNVDGEQYVCSGTTANLYVMGKLIDHIASAPDGSHLVSEFMKSRDTTASELHSVISTLIGQGKSLPRNIELQRGKATIPLQGIDIPFHSSHLRTTVDRFRQCLLRPNFLVDNVDVEQLVGRYIPNLMAKPFSLEEPYIREAFEITQSPVLGEILGV</sequence>
<dbReference type="Gene3D" id="3.30.70.3320">
    <property type="match status" value="1"/>
</dbReference>
<dbReference type="OrthoDB" id="4251012at2759"/>
<dbReference type="Pfam" id="PF16073">
    <property type="entry name" value="SAT"/>
    <property type="match status" value="1"/>
</dbReference>
<dbReference type="InterPro" id="IPR039569">
    <property type="entry name" value="FAS1-like_DH_region"/>
</dbReference>
<evidence type="ECO:0000256" key="8">
    <source>
        <dbReference type="ARBA" id="ARBA00023239"/>
    </source>
</evidence>
<dbReference type="GO" id="GO:0004313">
    <property type="term" value="F:[acyl-carrier-protein] S-acetyltransferase activity"/>
    <property type="evidence" value="ECO:0007669"/>
    <property type="project" value="UniProtKB-EC"/>
</dbReference>
<dbReference type="FunFam" id="3.20.20.70:FF:000078">
    <property type="entry name" value="Fatty acid synthase beta subunit dehydratase"/>
    <property type="match status" value="1"/>
</dbReference>
<dbReference type="Pfam" id="PF01575">
    <property type="entry name" value="MaoC_dehydratas"/>
    <property type="match status" value="1"/>
</dbReference>
<evidence type="ECO:0000256" key="5">
    <source>
        <dbReference type="ARBA" id="ARBA00022857"/>
    </source>
</evidence>
<dbReference type="Gene3D" id="3.30.70.2430">
    <property type="match status" value="1"/>
</dbReference>
<dbReference type="Gene3D" id="6.10.60.10">
    <property type="match status" value="1"/>
</dbReference>
<proteinExistence type="inferred from homology"/>
<dbReference type="SUPFAM" id="SSF55048">
    <property type="entry name" value="Probable ACP-binding domain of malonyl-CoA ACP transacylase"/>
    <property type="match status" value="1"/>
</dbReference>
<feature type="active site" description="For acetyltransferase activity" evidence="17">
    <location>
        <position position="300"/>
    </location>
</feature>
<dbReference type="Gene3D" id="3.30.1120.100">
    <property type="match status" value="1"/>
</dbReference>
<dbReference type="InterPro" id="IPR016036">
    <property type="entry name" value="Malonyl_transacylase_ACP-bd"/>
</dbReference>
<dbReference type="InterPro" id="IPR013565">
    <property type="entry name" value="Fas1/AflB-like_central"/>
</dbReference>
<comment type="catalytic activity">
    <reaction evidence="11">
        <text>acetyl-CoA + n malonyl-CoA + 2n NADPH + 4n H(+) = a long-chain-acyl-CoA + n CoA + n CO2 + 2n NADP(+).</text>
        <dbReference type="EC" id="2.3.1.86"/>
    </reaction>
</comment>
<protein>
    <recommendedName>
        <fullName evidence="18">Malonyl-CoA:ACP transacylase (MAT) domain-containing protein</fullName>
    </recommendedName>
</protein>
<evidence type="ECO:0000313" key="20">
    <source>
        <dbReference type="Proteomes" id="UP000034947"/>
    </source>
</evidence>
<comment type="caution">
    <text evidence="19">The sequence shown here is derived from an EMBL/GenBank/DDBJ whole genome shotgun (WGS) entry which is preliminary data.</text>
</comment>
<dbReference type="GO" id="GO:0006633">
    <property type="term" value="P:fatty acid biosynthetic process"/>
    <property type="evidence" value="ECO:0007669"/>
    <property type="project" value="InterPro"/>
</dbReference>
<comment type="catalytic activity">
    <reaction evidence="12">
        <text>holo-[ACP] + malonyl-CoA = malonyl-[ACP] + CoA</text>
        <dbReference type="Rhea" id="RHEA:41792"/>
        <dbReference type="Rhea" id="RHEA-COMP:9623"/>
        <dbReference type="Rhea" id="RHEA-COMP:9685"/>
        <dbReference type="ChEBI" id="CHEBI:57287"/>
        <dbReference type="ChEBI" id="CHEBI:57384"/>
        <dbReference type="ChEBI" id="CHEBI:64479"/>
        <dbReference type="ChEBI" id="CHEBI:78449"/>
        <dbReference type="EC" id="2.3.1.39"/>
    </reaction>
</comment>
<comment type="catalytic activity">
    <reaction evidence="14">
        <text>a 2,3-saturated acyl-[ACP] + NAD(+) = a (2E)-enoyl-[ACP] + NADH + H(+)</text>
        <dbReference type="Rhea" id="RHEA:10240"/>
        <dbReference type="Rhea" id="RHEA-COMP:9925"/>
        <dbReference type="Rhea" id="RHEA-COMP:9926"/>
        <dbReference type="ChEBI" id="CHEBI:15378"/>
        <dbReference type="ChEBI" id="CHEBI:57540"/>
        <dbReference type="ChEBI" id="CHEBI:57945"/>
        <dbReference type="ChEBI" id="CHEBI:78784"/>
        <dbReference type="ChEBI" id="CHEBI:78785"/>
        <dbReference type="EC" id="1.3.1.9"/>
    </reaction>
</comment>
<dbReference type="GO" id="GO:0004312">
    <property type="term" value="F:fatty acid synthase activity"/>
    <property type="evidence" value="ECO:0007669"/>
    <property type="project" value="InterPro"/>
</dbReference>
<evidence type="ECO:0000256" key="16">
    <source>
        <dbReference type="PIRNR" id="PIRNR005562"/>
    </source>
</evidence>
<dbReference type="Gene3D" id="3.20.20.70">
    <property type="entry name" value="Aldolase class I"/>
    <property type="match status" value="1"/>
</dbReference>
<dbReference type="Gene3D" id="2.40.128.700">
    <property type="match status" value="1"/>
</dbReference>
<dbReference type="PIRSF" id="PIRSF005562">
    <property type="entry name" value="FAS_yeast_beta"/>
    <property type="match status" value="1"/>
</dbReference>
<dbReference type="Proteomes" id="UP000034947">
    <property type="component" value="Unassembled WGS sequence"/>
</dbReference>
<evidence type="ECO:0000256" key="7">
    <source>
        <dbReference type="ARBA" id="ARBA00023027"/>
    </source>
</evidence>
<evidence type="ECO:0000256" key="13">
    <source>
        <dbReference type="ARBA" id="ARBA00048536"/>
    </source>
</evidence>
<dbReference type="SMART" id="SM00827">
    <property type="entry name" value="PKS_AT"/>
    <property type="match status" value="1"/>
</dbReference>
<dbReference type="CDD" id="cd03447">
    <property type="entry name" value="FAS_MaoC"/>
    <property type="match status" value="1"/>
</dbReference>
<comment type="similarity">
    <text evidence="2 16">Belongs to the fungal fatty acid synthetase subunit beta family.</text>
</comment>
<dbReference type="InterPro" id="IPR014043">
    <property type="entry name" value="Acyl_transferase_dom"/>
</dbReference>
<dbReference type="PRINTS" id="PR01483">
    <property type="entry name" value="FASYNTHASE"/>
</dbReference>
<dbReference type="Pfam" id="PF17951">
    <property type="entry name" value="FAS_meander"/>
    <property type="match status" value="1"/>
</dbReference>
<keyword evidence="8" id="KW-0456">Lyase</keyword>
<comment type="catalytic activity">
    <reaction evidence="15">
        <text>holo-[ACP] + acetyl-CoA = acetyl-[ACP] + CoA</text>
        <dbReference type="Rhea" id="RHEA:41788"/>
        <dbReference type="Rhea" id="RHEA-COMP:9621"/>
        <dbReference type="Rhea" id="RHEA-COMP:9685"/>
        <dbReference type="ChEBI" id="CHEBI:57287"/>
        <dbReference type="ChEBI" id="CHEBI:57288"/>
        <dbReference type="ChEBI" id="CHEBI:64479"/>
        <dbReference type="ChEBI" id="CHEBI:78446"/>
        <dbReference type="EC" id="2.3.1.38"/>
    </reaction>
</comment>
<evidence type="ECO:0000259" key="18">
    <source>
        <dbReference type="SMART" id="SM00827"/>
    </source>
</evidence>
<evidence type="ECO:0000256" key="4">
    <source>
        <dbReference type="ARBA" id="ARBA00022801"/>
    </source>
</evidence>